<protein>
    <submittedName>
        <fullName evidence="1">Uncharacterized protein</fullName>
    </submittedName>
</protein>
<proteinExistence type="predicted"/>
<organism evidence="1 2">
    <name type="scientific">Coleofasciculus chthonoplastes PCC 7420</name>
    <dbReference type="NCBI Taxonomy" id="118168"/>
    <lineage>
        <taxon>Bacteria</taxon>
        <taxon>Bacillati</taxon>
        <taxon>Cyanobacteriota</taxon>
        <taxon>Cyanophyceae</taxon>
        <taxon>Coleofasciculales</taxon>
        <taxon>Coleofasciculaceae</taxon>
        <taxon>Coleofasciculus</taxon>
    </lineage>
</organism>
<name>B4VMZ1_9CYAN</name>
<keyword evidence="2" id="KW-1185">Reference proteome</keyword>
<sequence>MSDLTPNPVLNLQQSLSQLYLSHLDYVFSANHGYNACSFTWQDAMINNKETSRLKLDNLSDNKTA</sequence>
<gene>
    <name evidence="1" type="ORF">MC7420_1777</name>
</gene>
<dbReference type="EMBL" id="DS989845">
    <property type="protein sequence ID" value="EDX76774.1"/>
    <property type="molecule type" value="Genomic_DNA"/>
</dbReference>
<accession>B4VMZ1</accession>
<evidence type="ECO:0000313" key="2">
    <source>
        <dbReference type="Proteomes" id="UP000003835"/>
    </source>
</evidence>
<dbReference type="HOGENOM" id="CLU_2842232_0_0_3"/>
<dbReference type="Proteomes" id="UP000003835">
    <property type="component" value="Unassembled WGS sequence"/>
</dbReference>
<dbReference type="AlphaFoldDB" id="B4VMZ1"/>
<evidence type="ECO:0000313" key="1">
    <source>
        <dbReference type="EMBL" id="EDX76774.1"/>
    </source>
</evidence>
<reference evidence="1 2" key="1">
    <citation type="submission" date="2008-07" db="EMBL/GenBank/DDBJ databases">
        <authorList>
            <person name="Tandeau de Marsac N."/>
            <person name="Ferriera S."/>
            <person name="Johnson J."/>
            <person name="Kravitz S."/>
            <person name="Beeson K."/>
            <person name="Sutton G."/>
            <person name="Rogers Y.-H."/>
            <person name="Friedman R."/>
            <person name="Frazier M."/>
            <person name="Venter J.C."/>
        </authorList>
    </citation>
    <scope>NUCLEOTIDE SEQUENCE [LARGE SCALE GENOMIC DNA]</scope>
    <source>
        <strain evidence="1 2">PCC 7420</strain>
    </source>
</reference>